<dbReference type="GO" id="GO:0101031">
    <property type="term" value="C:protein folding chaperone complex"/>
    <property type="evidence" value="ECO:0007669"/>
    <property type="project" value="TreeGrafter"/>
</dbReference>
<evidence type="ECO:0000313" key="2">
    <source>
        <dbReference type="Proteomes" id="UP000515151"/>
    </source>
</evidence>
<dbReference type="PANTHER" id="PTHR15852:SF77">
    <property type="entry name" value="PROTEIN P13.9, PUTATIVE-RELATED"/>
    <property type="match status" value="1"/>
</dbReference>
<sequence>MASAAAHLYSCFNPNHKSGTSLSSIFVLVIVEEAKWVGGMSACFATKVRPPGGNCRTEHVHTGKLHHRDKSTPPAKFHLLKAKAAKKDRDTKPKSVICTDCDGNGAVLCSQCKGSGVNSEDMFNGEFKAGDDCWLCGGRKEMLCGNCNGAGFLGGFMSTFDQ</sequence>
<feature type="domain" description="BSD2 cysteine rich" evidence="1">
    <location>
        <begin position="94"/>
        <end position="162"/>
    </location>
</feature>
<keyword evidence="2" id="KW-1185">Reference proteome</keyword>
<dbReference type="SUPFAM" id="SSF57938">
    <property type="entry name" value="DnaJ/Hsp40 cysteine-rich domain"/>
    <property type="match status" value="1"/>
</dbReference>
<reference evidence="2" key="1">
    <citation type="journal article" date="2020" name="Plant Biotechnol. J.">
        <title>The pomegranate (Punica granatum L.) draft genome dissects genetic divergence between soft- and hard-seeded cultivars.</title>
        <authorList>
            <person name="Luo X."/>
            <person name="Li H."/>
            <person name="Wu Z."/>
            <person name="Yao W."/>
            <person name="Zhao P."/>
            <person name="Cao D."/>
            <person name="Yu H."/>
            <person name="Li K."/>
            <person name="Poudel K."/>
            <person name="Zhao D."/>
            <person name="Zhang F."/>
            <person name="Xia X."/>
            <person name="Chen L."/>
            <person name="Wang Q."/>
            <person name="Jing D."/>
            <person name="Cao S."/>
        </authorList>
    </citation>
    <scope>NUCLEOTIDE SEQUENCE [LARGE SCALE GENOMIC DNA]</scope>
    <source>
        <strain evidence="2">cv. Tunisia</strain>
    </source>
</reference>
<dbReference type="PANTHER" id="PTHR15852">
    <property type="entry name" value="PLASTID TRANSCRIPTIONALLY ACTIVE PROTEIN"/>
    <property type="match status" value="1"/>
</dbReference>
<protein>
    <submittedName>
        <fullName evidence="3">Protein BUNDLE SHEATH DEFECTIVE 2, chloroplastic-like isoform X1</fullName>
    </submittedName>
</protein>
<evidence type="ECO:0000259" key="1">
    <source>
        <dbReference type="Pfam" id="PF25436"/>
    </source>
</evidence>
<dbReference type="GO" id="GO:0044183">
    <property type="term" value="F:protein folding chaperone"/>
    <property type="evidence" value="ECO:0007669"/>
    <property type="project" value="TreeGrafter"/>
</dbReference>
<proteinExistence type="predicted"/>
<reference evidence="3" key="2">
    <citation type="submission" date="2025-08" db="UniProtKB">
        <authorList>
            <consortium name="RefSeq"/>
        </authorList>
    </citation>
    <scope>IDENTIFICATION</scope>
    <source>
        <tissue evidence="3">Leaf</tissue>
    </source>
</reference>
<dbReference type="AlphaFoldDB" id="A0A6P8BT98"/>
<dbReference type="Proteomes" id="UP000515151">
    <property type="component" value="Chromosome 8"/>
</dbReference>
<evidence type="ECO:0000313" key="3">
    <source>
        <dbReference type="RefSeq" id="XP_031372708.1"/>
    </source>
</evidence>
<name>A0A6P8BT98_PUNGR</name>
<accession>A0A6P8BT98</accession>
<dbReference type="GO" id="GO:0009570">
    <property type="term" value="C:chloroplast stroma"/>
    <property type="evidence" value="ECO:0007669"/>
    <property type="project" value="TreeGrafter"/>
</dbReference>
<organism evidence="2 3">
    <name type="scientific">Punica granatum</name>
    <name type="common">Pomegranate</name>
    <dbReference type="NCBI Taxonomy" id="22663"/>
    <lineage>
        <taxon>Eukaryota</taxon>
        <taxon>Viridiplantae</taxon>
        <taxon>Streptophyta</taxon>
        <taxon>Embryophyta</taxon>
        <taxon>Tracheophyta</taxon>
        <taxon>Spermatophyta</taxon>
        <taxon>Magnoliopsida</taxon>
        <taxon>eudicotyledons</taxon>
        <taxon>Gunneridae</taxon>
        <taxon>Pentapetalae</taxon>
        <taxon>rosids</taxon>
        <taxon>malvids</taxon>
        <taxon>Myrtales</taxon>
        <taxon>Lythraceae</taxon>
        <taxon>Punica</taxon>
    </lineage>
</organism>
<dbReference type="RefSeq" id="XP_031372708.1">
    <property type="nucleotide sequence ID" value="XM_031516848.1"/>
</dbReference>
<dbReference type="Pfam" id="PF25436">
    <property type="entry name" value="BSD2_CRD"/>
    <property type="match status" value="1"/>
</dbReference>
<dbReference type="InterPro" id="IPR057453">
    <property type="entry name" value="BSD2_CRD"/>
</dbReference>
<dbReference type="GeneID" id="116187854"/>
<gene>
    <name evidence="3" type="primary">LOC116187854</name>
</gene>
<dbReference type="InterPro" id="IPR036410">
    <property type="entry name" value="HSP_DnaJ_Cys-rich_dom_sf"/>
</dbReference>
<dbReference type="OrthoDB" id="2019540at2759"/>